<dbReference type="AlphaFoldDB" id="A0A645ELQ4"/>
<comment type="caution">
    <text evidence="2">The sequence shown here is derived from an EMBL/GenBank/DDBJ whole genome shotgun (WGS) entry which is preliminary data.</text>
</comment>
<dbReference type="EMBL" id="VSSQ01048890">
    <property type="protein sequence ID" value="MPN02938.1"/>
    <property type="molecule type" value="Genomic_DNA"/>
</dbReference>
<accession>A0A645ELQ4</accession>
<reference evidence="2" key="1">
    <citation type="submission" date="2019-08" db="EMBL/GenBank/DDBJ databases">
        <authorList>
            <person name="Kucharzyk K."/>
            <person name="Murdoch R.W."/>
            <person name="Higgins S."/>
            <person name="Loffler F."/>
        </authorList>
    </citation>
    <scope>NUCLEOTIDE SEQUENCE</scope>
</reference>
<proteinExistence type="predicted"/>
<evidence type="ECO:0000256" key="1">
    <source>
        <dbReference type="SAM" id="MobiDB-lite"/>
    </source>
</evidence>
<gene>
    <name evidence="2" type="ORF">SDC9_150159</name>
</gene>
<feature type="region of interest" description="Disordered" evidence="1">
    <location>
        <begin position="157"/>
        <end position="182"/>
    </location>
</feature>
<protein>
    <submittedName>
        <fullName evidence="2">Uncharacterized protein</fullName>
    </submittedName>
</protein>
<organism evidence="2">
    <name type="scientific">bioreactor metagenome</name>
    <dbReference type="NCBI Taxonomy" id="1076179"/>
    <lineage>
        <taxon>unclassified sequences</taxon>
        <taxon>metagenomes</taxon>
        <taxon>ecological metagenomes</taxon>
    </lineage>
</organism>
<evidence type="ECO:0000313" key="2">
    <source>
        <dbReference type="EMBL" id="MPN02938.1"/>
    </source>
</evidence>
<sequence>MQKGAGPEHIPGCPEITVHFDKISHSENVIGQFQFSFRQRAILPPEPLRADRDTEPVLVLIPLRQIRWTNTTIIAESGKLNLVADSTPTDPFEYPTKQRKPVCLRFVAQQHLICIQQKIICPGFNEQICQAELFTGQPGFHQNRIVVAAAGKMDESLRSGKGSAEQGILADHPDPSAVHPHAANRLRPIADFPCRSPVKRLETDMKSAADYSVIFFD</sequence>
<name>A0A645ELQ4_9ZZZZ</name>